<dbReference type="InterPro" id="IPR036388">
    <property type="entry name" value="WH-like_DNA-bd_sf"/>
</dbReference>
<keyword evidence="2" id="KW-0805">Transcription regulation</keyword>
<keyword evidence="3" id="KW-0238">DNA-binding</keyword>
<comment type="caution">
    <text evidence="6">The sequence shown here is derived from an EMBL/GenBank/DDBJ whole genome shotgun (WGS) entry which is preliminary data.</text>
</comment>
<evidence type="ECO:0000313" key="7">
    <source>
        <dbReference type="Proteomes" id="UP000326554"/>
    </source>
</evidence>
<dbReference type="Gene3D" id="1.10.10.10">
    <property type="entry name" value="Winged helix-like DNA-binding domain superfamily/Winged helix DNA-binding domain"/>
    <property type="match status" value="1"/>
</dbReference>
<comment type="similarity">
    <text evidence="1">Belongs to the LysR transcriptional regulatory family.</text>
</comment>
<keyword evidence="7" id="KW-1185">Reference proteome</keyword>
<evidence type="ECO:0000256" key="4">
    <source>
        <dbReference type="ARBA" id="ARBA00023163"/>
    </source>
</evidence>
<dbReference type="Pfam" id="PF03466">
    <property type="entry name" value="LysR_substrate"/>
    <property type="match status" value="1"/>
</dbReference>
<feature type="domain" description="HTH lysR-type" evidence="5">
    <location>
        <begin position="5"/>
        <end position="62"/>
    </location>
</feature>
<evidence type="ECO:0000313" key="6">
    <source>
        <dbReference type="EMBL" id="KAA9010202.1"/>
    </source>
</evidence>
<name>A0A5J5GS98_9RHOB</name>
<dbReference type="InterPro" id="IPR000847">
    <property type="entry name" value="LysR_HTH_N"/>
</dbReference>
<dbReference type="Gene3D" id="3.40.190.10">
    <property type="entry name" value="Periplasmic binding protein-like II"/>
    <property type="match status" value="2"/>
</dbReference>
<gene>
    <name evidence="6" type="ORF">F3S47_02835</name>
</gene>
<dbReference type="AlphaFoldDB" id="A0A5J5GS98"/>
<reference evidence="6 7" key="1">
    <citation type="submission" date="2019-09" db="EMBL/GenBank/DDBJ databases">
        <authorList>
            <person name="Park J.-S."/>
            <person name="Choi H.-J."/>
        </authorList>
    </citation>
    <scope>NUCLEOTIDE SEQUENCE [LARGE SCALE GENOMIC DNA]</scope>
    <source>
        <strain evidence="6 7">176SS1-4</strain>
    </source>
</reference>
<accession>A0A5J5GS98</accession>
<organism evidence="6 7">
    <name type="scientific">Histidinibacterium aquaticum</name>
    <dbReference type="NCBI Taxonomy" id="2613962"/>
    <lineage>
        <taxon>Bacteria</taxon>
        <taxon>Pseudomonadati</taxon>
        <taxon>Pseudomonadota</taxon>
        <taxon>Alphaproteobacteria</taxon>
        <taxon>Rhodobacterales</taxon>
        <taxon>Paracoccaceae</taxon>
        <taxon>Histidinibacterium</taxon>
    </lineage>
</organism>
<dbReference type="InterPro" id="IPR005119">
    <property type="entry name" value="LysR_subst-bd"/>
</dbReference>
<dbReference type="GO" id="GO:0003677">
    <property type="term" value="F:DNA binding"/>
    <property type="evidence" value="ECO:0007669"/>
    <property type="project" value="UniProtKB-KW"/>
</dbReference>
<dbReference type="SUPFAM" id="SSF53850">
    <property type="entry name" value="Periplasmic binding protein-like II"/>
    <property type="match status" value="1"/>
</dbReference>
<dbReference type="InterPro" id="IPR036390">
    <property type="entry name" value="WH_DNA-bd_sf"/>
</dbReference>
<dbReference type="InterPro" id="IPR050176">
    <property type="entry name" value="LTTR"/>
</dbReference>
<evidence type="ECO:0000256" key="3">
    <source>
        <dbReference type="ARBA" id="ARBA00023125"/>
    </source>
</evidence>
<dbReference type="RefSeq" id="WP_150443688.1">
    <property type="nucleotide sequence ID" value="NZ_VYQE01000001.1"/>
</dbReference>
<dbReference type="SUPFAM" id="SSF46785">
    <property type="entry name" value="Winged helix' DNA-binding domain"/>
    <property type="match status" value="1"/>
</dbReference>
<keyword evidence="4" id="KW-0804">Transcription</keyword>
<evidence type="ECO:0000256" key="1">
    <source>
        <dbReference type="ARBA" id="ARBA00009437"/>
    </source>
</evidence>
<sequence>MPRNLDITSLRSFVTVAESGGVTRAAGLLHLTQSAVSMQLKRLEESLDTRLLERAGRGVGLTAAGEQLLSHARRLLEINDDIYRRMTSEDLEGELTLGVPHDIVYPAIPEVLRRFAADYPRMKVQLLSSFTRALKEQYRRGQADVILTTESACDPGGETLATRRLVWVGAPDGSAWRARPLRLAFERNCIFRSGVQRRLDEAGIGWEMAVDSDASRSIDATVSADLAVSARIEGTEATYLEQIDHGRTLPELREIQVNMYVADHGQGPAAEALAEMIRNAYAAV</sequence>
<dbReference type="PANTHER" id="PTHR30579:SF7">
    <property type="entry name" value="HTH-TYPE TRANSCRIPTIONAL REGULATOR LRHA-RELATED"/>
    <property type="match status" value="1"/>
</dbReference>
<dbReference type="Proteomes" id="UP000326554">
    <property type="component" value="Unassembled WGS sequence"/>
</dbReference>
<proteinExistence type="inferred from homology"/>
<dbReference type="GO" id="GO:0003700">
    <property type="term" value="F:DNA-binding transcription factor activity"/>
    <property type="evidence" value="ECO:0007669"/>
    <property type="project" value="InterPro"/>
</dbReference>
<dbReference type="PRINTS" id="PR00039">
    <property type="entry name" value="HTHLYSR"/>
</dbReference>
<evidence type="ECO:0000256" key="2">
    <source>
        <dbReference type="ARBA" id="ARBA00023015"/>
    </source>
</evidence>
<dbReference type="PROSITE" id="PS50931">
    <property type="entry name" value="HTH_LYSR"/>
    <property type="match status" value="1"/>
</dbReference>
<protein>
    <submittedName>
        <fullName evidence="6">LysR family transcriptional regulator</fullName>
    </submittedName>
</protein>
<evidence type="ECO:0000259" key="5">
    <source>
        <dbReference type="PROSITE" id="PS50931"/>
    </source>
</evidence>
<dbReference type="Pfam" id="PF00126">
    <property type="entry name" value="HTH_1"/>
    <property type="match status" value="1"/>
</dbReference>
<dbReference type="EMBL" id="VYQE01000001">
    <property type="protein sequence ID" value="KAA9010202.1"/>
    <property type="molecule type" value="Genomic_DNA"/>
</dbReference>
<dbReference type="PANTHER" id="PTHR30579">
    <property type="entry name" value="TRANSCRIPTIONAL REGULATOR"/>
    <property type="match status" value="1"/>
</dbReference>
<dbReference type="FunFam" id="1.10.10.10:FF:000001">
    <property type="entry name" value="LysR family transcriptional regulator"/>
    <property type="match status" value="1"/>
</dbReference>